<reference evidence="8 9" key="1">
    <citation type="submission" date="2019-03" db="EMBL/GenBank/DDBJ databases">
        <title>Metabolic reconstructions from genomes of highly enriched 'Candidatus Accumulibacter' and 'Candidatus Competibacter' bioreactor populations.</title>
        <authorList>
            <person name="Annavajhala M.K."/>
            <person name="Welles L."/>
            <person name="Abbas B."/>
            <person name="Sorokin D."/>
            <person name="Park H."/>
            <person name="Van Loosdrecht M."/>
            <person name="Chandran K."/>
        </authorList>
    </citation>
    <scope>NUCLEOTIDE SEQUENCE [LARGE SCALE GENOMIC DNA]</scope>
    <source>
        <strain evidence="8 9">SBR_G</strain>
    </source>
</reference>
<dbReference type="EMBL" id="SPMZ01000008">
    <property type="protein sequence ID" value="NMQ18139.1"/>
    <property type="molecule type" value="Genomic_DNA"/>
</dbReference>
<sequence>MNPGLPITAARAALARCHACHLLSRMKPLPPGSHAHCPRCGAALHLRKPDSLARAWALTLAAYILYIPANTLPIMTVVSMGHGEPDTILSGVRVLIAGGLWPLALLVFFASVVVPVLKLFALTYLLVSVWRKSRWRPRDRTVLYRITEAVGRWSMIDVFMISILVALVKLGAIATIEPGAGALAFASVVIVTMFAAMSFDPRLIWDALENPDER</sequence>
<evidence type="ECO:0000313" key="9">
    <source>
        <dbReference type="Proteomes" id="UP000760480"/>
    </source>
</evidence>
<feature type="transmembrane region" description="Helical" evidence="7">
    <location>
        <begin position="150"/>
        <end position="174"/>
    </location>
</feature>
<feature type="transmembrane region" description="Helical" evidence="7">
    <location>
        <begin position="100"/>
        <end position="129"/>
    </location>
</feature>
<evidence type="ECO:0000313" key="8">
    <source>
        <dbReference type="EMBL" id="NMQ18139.1"/>
    </source>
</evidence>
<dbReference type="PANTHER" id="PTHR30462:SF3">
    <property type="entry name" value="INTERMEMBRANE TRANSPORT PROTEIN PQIA"/>
    <property type="match status" value="1"/>
</dbReference>
<evidence type="ECO:0000256" key="3">
    <source>
        <dbReference type="ARBA" id="ARBA00022519"/>
    </source>
</evidence>
<comment type="caution">
    <text evidence="8">The sequence shown here is derived from an EMBL/GenBank/DDBJ whole genome shotgun (WGS) entry which is preliminary data.</text>
</comment>
<evidence type="ECO:0000256" key="4">
    <source>
        <dbReference type="ARBA" id="ARBA00022692"/>
    </source>
</evidence>
<comment type="subcellular location">
    <subcellularLocation>
        <location evidence="1">Cell inner membrane</location>
    </subcellularLocation>
</comment>
<evidence type="ECO:0000256" key="1">
    <source>
        <dbReference type="ARBA" id="ARBA00004533"/>
    </source>
</evidence>
<keyword evidence="6 7" id="KW-0472">Membrane</keyword>
<dbReference type="Proteomes" id="UP000760480">
    <property type="component" value="Unassembled WGS sequence"/>
</dbReference>
<keyword evidence="9" id="KW-1185">Reference proteome</keyword>
<keyword evidence="4 7" id="KW-0812">Transmembrane</keyword>
<evidence type="ECO:0000256" key="7">
    <source>
        <dbReference type="SAM" id="Phobius"/>
    </source>
</evidence>
<name>A0ABX1THU8_9GAMM</name>
<evidence type="ECO:0000256" key="6">
    <source>
        <dbReference type="ARBA" id="ARBA00023136"/>
    </source>
</evidence>
<accession>A0ABX1THU8</accession>
<gene>
    <name evidence="8" type="ORF">E4P82_02360</name>
</gene>
<dbReference type="RefSeq" id="WP_169247395.1">
    <property type="nucleotide sequence ID" value="NZ_SPMZ01000008.1"/>
</dbReference>
<evidence type="ECO:0000256" key="5">
    <source>
        <dbReference type="ARBA" id="ARBA00022989"/>
    </source>
</evidence>
<dbReference type="Pfam" id="PF04403">
    <property type="entry name" value="PqiA"/>
    <property type="match status" value="1"/>
</dbReference>
<feature type="transmembrane region" description="Helical" evidence="7">
    <location>
        <begin position="55"/>
        <end position="80"/>
    </location>
</feature>
<dbReference type="PANTHER" id="PTHR30462">
    <property type="entry name" value="INTERMEMBRANE TRANSPORT PROTEIN PQIB-RELATED"/>
    <property type="match status" value="1"/>
</dbReference>
<proteinExistence type="predicted"/>
<dbReference type="InterPro" id="IPR051800">
    <property type="entry name" value="PqiA-PqiB_transport"/>
</dbReference>
<dbReference type="InterPro" id="IPR007498">
    <property type="entry name" value="PqiA-like"/>
</dbReference>
<feature type="transmembrane region" description="Helical" evidence="7">
    <location>
        <begin position="180"/>
        <end position="199"/>
    </location>
</feature>
<protein>
    <submittedName>
        <fullName evidence="8">Paraquat-inducible membrane protein A</fullName>
    </submittedName>
</protein>
<keyword evidence="3" id="KW-0997">Cell inner membrane</keyword>
<organism evidence="8 9">
    <name type="scientific">Candidatus Competibacter phosphatis</name>
    <dbReference type="NCBI Taxonomy" id="221280"/>
    <lineage>
        <taxon>Bacteria</taxon>
        <taxon>Pseudomonadati</taxon>
        <taxon>Pseudomonadota</taxon>
        <taxon>Gammaproteobacteria</taxon>
        <taxon>Candidatus Competibacteraceae</taxon>
        <taxon>Candidatus Competibacter</taxon>
    </lineage>
</organism>
<keyword evidence="2" id="KW-1003">Cell membrane</keyword>
<keyword evidence="5 7" id="KW-1133">Transmembrane helix</keyword>
<evidence type="ECO:0000256" key="2">
    <source>
        <dbReference type="ARBA" id="ARBA00022475"/>
    </source>
</evidence>